<evidence type="ECO:0000313" key="13">
    <source>
        <dbReference type="EMBL" id="QDP17139.1"/>
    </source>
</evidence>
<gene>
    <name evidence="17" type="primary">cox1-I1b</name>
</gene>
<dbReference type="GO" id="GO:0016787">
    <property type="term" value="F:hydrolase activity"/>
    <property type="evidence" value="ECO:0007669"/>
    <property type="project" value="UniProtKB-KW"/>
</dbReference>
<dbReference type="RefSeq" id="YP_011104929.1">
    <property type="nucleotide sequence ID" value="NC_088682.1"/>
</dbReference>
<evidence type="ECO:0000313" key="10">
    <source>
        <dbReference type="EMBL" id="QDP17106.1"/>
    </source>
</evidence>
<dbReference type="EMBL" id="MK618080">
    <property type="protein sequence ID" value="QDP17174.1"/>
    <property type="molecule type" value="Genomic_DNA"/>
</dbReference>
<evidence type="ECO:0000256" key="5">
    <source>
        <dbReference type="ARBA" id="ARBA00022886"/>
    </source>
</evidence>
<dbReference type="PANTHER" id="PTHR36181">
    <property type="entry name" value="INTRON-ENCODED ENDONUCLEASE AI3-RELATED"/>
    <property type="match status" value="1"/>
</dbReference>
<dbReference type="EMBL" id="MK618072">
    <property type="protein sequence ID" value="QDP17084.1"/>
    <property type="molecule type" value="Genomic_DNA"/>
</dbReference>
<sequence>LKPQTKLSENSSRCEKVLYSEVITQLIYFLTSKKITNLGKIRLVKSIRDSFLSQLENILCFFLVYRTTYSFGVCLMKRFLFNKFFNRHPFTRVKSCFSSSSPSKFSFTQWLVGFTDGDGCFSISKQKIKNGKNKWSLTFKLTQNLYNYRILYFIKRNLGIGSLYKESSTNTVIYRLRRREHLKKIIDIFDQFPLLTKKYWDYYLFKKAFLILEDANLNSFEKNSKLEEIRIEKKSLKQYSPVNLEKYLTKSWLIGFIEAEGSFYLLQKSPVRIIHGFEITQNYEQPLLAQISEFLFNSQISPKIKSKKNSLITNYSLSTSSKERMLFLSSYFENCFKGVKSLEFKIWSRSLRKNYNFEQLLRARDLIRKLKNKYSRGSQHPKDK</sequence>
<dbReference type="FunFam" id="3.10.28.10:FF:000033">
    <property type="entry name" value="Probable intron-encoded endonuclease aI2"/>
    <property type="match status" value="1"/>
</dbReference>
<dbReference type="EMBL" id="MK618077">
    <property type="protein sequence ID" value="QDP17139.1"/>
    <property type="molecule type" value="Genomic_DNA"/>
</dbReference>
<dbReference type="KEGG" id="spo:90134234"/>
<dbReference type="InterPro" id="IPR004860">
    <property type="entry name" value="LAGLIDADG_dom"/>
</dbReference>
<accession>A0A516IK91</accession>
<organism evidence="17">
    <name type="scientific">Schizosaccharomyces pombe</name>
    <name type="common">Fission yeast</name>
    <dbReference type="NCBI Taxonomy" id="4896"/>
    <lineage>
        <taxon>Eukaryota</taxon>
        <taxon>Fungi</taxon>
        <taxon>Dikarya</taxon>
        <taxon>Ascomycota</taxon>
        <taxon>Taphrinomycotina</taxon>
        <taxon>Schizosaccharomycetes</taxon>
        <taxon>Schizosaccharomycetales</taxon>
        <taxon>Schizosaccharomycetaceae</taxon>
        <taxon>Schizosaccharomyces</taxon>
    </lineage>
</organism>
<dbReference type="GO" id="GO:0005739">
    <property type="term" value="C:mitochondrion"/>
    <property type="evidence" value="ECO:0007669"/>
    <property type="project" value="UniProtKB-SubCell"/>
</dbReference>
<dbReference type="VEuPathDB" id="FungiDB:SPMIT.02"/>
<dbReference type="InterPro" id="IPR051289">
    <property type="entry name" value="LAGLIDADG_Endonuclease"/>
</dbReference>
<keyword evidence="6 17" id="KW-0496">Mitochondrion</keyword>
<dbReference type="EMBL" id="MK618073">
    <property type="protein sequence ID" value="QDP17095.1"/>
    <property type="molecule type" value="Genomic_DNA"/>
</dbReference>
<dbReference type="AlphaFoldDB" id="A0A516IK91"/>
<feature type="domain" description="Homing endonuclease LAGLIDADG" evidence="7">
    <location>
        <begin position="111"/>
        <end position="208"/>
    </location>
</feature>
<keyword evidence="2" id="KW-0540">Nuclease</keyword>
<evidence type="ECO:0000313" key="12">
    <source>
        <dbReference type="EMBL" id="QDP17128.1"/>
    </source>
</evidence>
<dbReference type="GeneID" id="90134234"/>
<dbReference type="EMBL" id="MK618074">
    <property type="protein sequence ID" value="QDP17106.1"/>
    <property type="molecule type" value="Genomic_DNA"/>
</dbReference>
<dbReference type="EMBL" id="MK618081">
    <property type="protein sequence ID" value="QDP17185.1"/>
    <property type="molecule type" value="Genomic_DNA"/>
</dbReference>
<evidence type="ECO:0000256" key="2">
    <source>
        <dbReference type="ARBA" id="ARBA00022722"/>
    </source>
</evidence>
<dbReference type="EMBL" id="MK618078">
    <property type="protein sequence ID" value="QDP17151.1"/>
    <property type="molecule type" value="Genomic_DNA"/>
</dbReference>
<feature type="domain" description="Homing endonuclease LAGLIDADG" evidence="7">
    <location>
        <begin position="253"/>
        <end position="348"/>
    </location>
</feature>
<keyword evidence="3 17" id="KW-0255">Endonuclease</keyword>
<dbReference type="InterPro" id="IPR027434">
    <property type="entry name" value="Homing_endonucl"/>
</dbReference>
<evidence type="ECO:0000313" key="8">
    <source>
        <dbReference type="EMBL" id="QDP17084.1"/>
    </source>
</evidence>
<dbReference type="GO" id="GO:0006314">
    <property type="term" value="P:intron homing"/>
    <property type="evidence" value="ECO:0007669"/>
    <property type="project" value="UniProtKB-KW"/>
</dbReference>
<proteinExistence type="predicted"/>
<evidence type="ECO:0000313" key="11">
    <source>
        <dbReference type="EMBL" id="QDP17117.1"/>
    </source>
</evidence>
<evidence type="ECO:0000256" key="1">
    <source>
        <dbReference type="ARBA" id="ARBA00004173"/>
    </source>
</evidence>
<feature type="non-terminal residue" evidence="17">
    <location>
        <position position="1"/>
    </location>
</feature>
<geneLocation type="mitochondrion" evidence="17"/>
<evidence type="ECO:0000256" key="4">
    <source>
        <dbReference type="ARBA" id="ARBA00022801"/>
    </source>
</evidence>
<name>A0A516IK91_SCHPM</name>
<comment type="subcellular location">
    <subcellularLocation>
        <location evidence="1">Mitochondrion</location>
    </subcellularLocation>
</comment>
<reference evidence="17" key="1">
    <citation type="journal article" date="2019" name="Genome Biol. Evol.">
        <title>Intraspecific diversity of fission yeast mitochondrial genomes.</title>
        <authorList>
            <person name="Tao Y.-T."/>
            <person name="Suo F."/>
            <person name="Tusson S."/>
            <person name="Wang Y.-K."/>
            <person name="Huang S."/>
            <person name="Wolf J.B.W."/>
            <person name="Du L.-L."/>
        </authorList>
    </citation>
    <scope>NUCLEOTIDE SEQUENCE</scope>
    <source>
        <strain evidence="8">MT1</strain>
        <strain evidence="17">MT10</strain>
        <strain evidence="9">MT2</strain>
        <strain evidence="10">MT3</strain>
        <strain evidence="11">MT4</strain>
        <strain evidence="12">MT5</strain>
        <strain evidence="13">MT6</strain>
        <strain evidence="14">MT7</strain>
        <strain evidence="15">MT8</strain>
        <strain evidence="16">MT9</strain>
    </source>
</reference>
<dbReference type="GO" id="GO:0004519">
    <property type="term" value="F:endonuclease activity"/>
    <property type="evidence" value="ECO:0007669"/>
    <property type="project" value="UniProtKB-KW"/>
</dbReference>
<evidence type="ECO:0000313" key="16">
    <source>
        <dbReference type="EMBL" id="QDP17174.1"/>
    </source>
</evidence>
<keyword evidence="5" id="KW-0404">Intron homing</keyword>
<evidence type="ECO:0000256" key="6">
    <source>
        <dbReference type="ARBA" id="ARBA00023128"/>
    </source>
</evidence>
<dbReference type="SUPFAM" id="SSF55608">
    <property type="entry name" value="Homing endonucleases"/>
    <property type="match status" value="2"/>
</dbReference>
<evidence type="ECO:0000259" key="7">
    <source>
        <dbReference type="Pfam" id="PF00961"/>
    </source>
</evidence>
<evidence type="ECO:0000256" key="3">
    <source>
        <dbReference type="ARBA" id="ARBA00022759"/>
    </source>
</evidence>
<dbReference type="EMBL" id="MK618076">
    <property type="protein sequence ID" value="QDP17128.1"/>
    <property type="molecule type" value="Genomic_DNA"/>
</dbReference>
<evidence type="ECO:0000313" key="15">
    <source>
        <dbReference type="EMBL" id="QDP17163.1"/>
    </source>
</evidence>
<dbReference type="Gene3D" id="3.10.28.10">
    <property type="entry name" value="Homing endonucleases"/>
    <property type="match status" value="2"/>
</dbReference>
<evidence type="ECO:0000313" key="17">
    <source>
        <dbReference type="EMBL" id="QDP17185.1"/>
    </source>
</evidence>
<dbReference type="PANTHER" id="PTHR36181:SF2">
    <property type="entry name" value="INTRON-ENCODED ENDONUCLEASE AI3-RELATED"/>
    <property type="match status" value="1"/>
</dbReference>
<keyword evidence="4" id="KW-0378">Hydrolase</keyword>
<evidence type="ECO:0000313" key="9">
    <source>
        <dbReference type="EMBL" id="QDP17095.1"/>
    </source>
</evidence>
<dbReference type="EMBL" id="MK618075">
    <property type="protein sequence ID" value="QDP17117.1"/>
    <property type="molecule type" value="Genomic_DNA"/>
</dbReference>
<dbReference type="EMBL" id="MK618079">
    <property type="protein sequence ID" value="QDP17163.1"/>
    <property type="molecule type" value="Genomic_DNA"/>
</dbReference>
<dbReference type="Pfam" id="PF00961">
    <property type="entry name" value="LAGLIDADG_1"/>
    <property type="match status" value="2"/>
</dbReference>
<dbReference type="OMA" id="HGFEITQ"/>
<evidence type="ECO:0000313" key="14">
    <source>
        <dbReference type="EMBL" id="QDP17151.1"/>
    </source>
</evidence>
<protein>
    <submittedName>
        <fullName evidence="17">LAGLIDADG endonuclease domain-containing protein</fullName>
    </submittedName>
</protein>